<accession>A0ABQ5A0G2</accession>
<evidence type="ECO:0000256" key="1">
    <source>
        <dbReference type="ARBA" id="ARBA00022679"/>
    </source>
</evidence>
<feature type="compositionally biased region" description="Basic and acidic residues" evidence="8">
    <location>
        <begin position="592"/>
        <end position="604"/>
    </location>
</feature>
<dbReference type="Proteomes" id="UP001151760">
    <property type="component" value="Unassembled WGS sequence"/>
</dbReference>
<feature type="compositionally biased region" description="Low complexity" evidence="8">
    <location>
        <begin position="606"/>
        <end position="618"/>
    </location>
</feature>
<gene>
    <name evidence="10" type="ORF">Tco_0801775</name>
</gene>
<dbReference type="InterPro" id="IPR050951">
    <property type="entry name" value="Retrovirus_Pol_polyprotein"/>
</dbReference>
<dbReference type="GO" id="GO:0003964">
    <property type="term" value="F:RNA-directed DNA polymerase activity"/>
    <property type="evidence" value="ECO:0007669"/>
    <property type="project" value="UniProtKB-KW"/>
</dbReference>
<dbReference type="Pfam" id="PF17917">
    <property type="entry name" value="RT_RNaseH"/>
    <property type="match status" value="1"/>
</dbReference>
<reference evidence="10" key="2">
    <citation type="submission" date="2022-01" db="EMBL/GenBank/DDBJ databases">
        <authorList>
            <person name="Yamashiro T."/>
            <person name="Shiraishi A."/>
            <person name="Satake H."/>
            <person name="Nakayama K."/>
        </authorList>
    </citation>
    <scope>NUCLEOTIDE SEQUENCE</scope>
</reference>
<dbReference type="Gene3D" id="4.10.60.10">
    <property type="entry name" value="Zinc finger, CCHC-type"/>
    <property type="match status" value="1"/>
</dbReference>
<dbReference type="InterPro" id="IPR043502">
    <property type="entry name" value="DNA/RNA_pol_sf"/>
</dbReference>
<keyword evidence="7" id="KW-0862">Zinc</keyword>
<evidence type="ECO:0000256" key="6">
    <source>
        <dbReference type="ARBA" id="ARBA00022918"/>
    </source>
</evidence>
<evidence type="ECO:0000313" key="11">
    <source>
        <dbReference type="Proteomes" id="UP001151760"/>
    </source>
</evidence>
<dbReference type="PANTHER" id="PTHR37984">
    <property type="entry name" value="PROTEIN CBG26694"/>
    <property type="match status" value="1"/>
</dbReference>
<evidence type="ECO:0000256" key="2">
    <source>
        <dbReference type="ARBA" id="ARBA00022695"/>
    </source>
</evidence>
<dbReference type="Pfam" id="PF17921">
    <property type="entry name" value="Integrase_H2C2"/>
    <property type="match status" value="1"/>
</dbReference>
<dbReference type="InterPro" id="IPR036875">
    <property type="entry name" value="Znf_CCHC_sf"/>
</dbReference>
<protein>
    <submittedName>
        <fullName evidence="10">Reverse transcriptase domain-containing protein</fullName>
    </submittedName>
</protein>
<evidence type="ECO:0000256" key="3">
    <source>
        <dbReference type="ARBA" id="ARBA00022722"/>
    </source>
</evidence>
<dbReference type="InterPro" id="IPR005162">
    <property type="entry name" value="Retrotrans_gag_dom"/>
</dbReference>
<keyword evidence="4" id="KW-0255">Endonuclease</keyword>
<evidence type="ECO:0000256" key="4">
    <source>
        <dbReference type="ARBA" id="ARBA00022759"/>
    </source>
</evidence>
<evidence type="ECO:0000256" key="8">
    <source>
        <dbReference type="SAM" id="MobiDB-lite"/>
    </source>
</evidence>
<dbReference type="SMART" id="SM00343">
    <property type="entry name" value="ZnF_C2HC"/>
    <property type="match status" value="2"/>
</dbReference>
<feature type="region of interest" description="Disordered" evidence="8">
    <location>
        <begin position="592"/>
        <end position="633"/>
    </location>
</feature>
<keyword evidence="5" id="KW-0378">Hydrolase</keyword>
<dbReference type="CDD" id="cd09274">
    <property type="entry name" value="RNase_HI_RT_Ty3"/>
    <property type="match status" value="1"/>
</dbReference>
<dbReference type="InterPro" id="IPR001878">
    <property type="entry name" value="Znf_CCHC"/>
</dbReference>
<name>A0ABQ5A0G2_9ASTR</name>
<dbReference type="InterPro" id="IPR041588">
    <property type="entry name" value="Integrase_H2C2"/>
</dbReference>
<dbReference type="SUPFAM" id="SSF56672">
    <property type="entry name" value="DNA/RNA polymerases"/>
    <property type="match status" value="1"/>
</dbReference>
<dbReference type="Pfam" id="PF00098">
    <property type="entry name" value="zf-CCHC"/>
    <property type="match status" value="1"/>
</dbReference>
<dbReference type="PANTHER" id="PTHR37984:SF5">
    <property type="entry name" value="PROTEIN NYNRIN-LIKE"/>
    <property type="match status" value="1"/>
</dbReference>
<reference evidence="10" key="1">
    <citation type="journal article" date="2022" name="Int. J. Mol. Sci.">
        <title>Draft Genome of Tanacetum Coccineum: Genomic Comparison of Closely Related Tanacetum-Family Plants.</title>
        <authorList>
            <person name="Yamashiro T."/>
            <person name="Shiraishi A."/>
            <person name="Nakayama K."/>
            <person name="Satake H."/>
        </authorList>
    </citation>
    <scope>NUCLEOTIDE SEQUENCE</scope>
</reference>
<keyword evidence="7" id="KW-0479">Metal-binding</keyword>
<evidence type="ECO:0000256" key="5">
    <source>
        <dbReference type="ARBA" id="ARBA00022801"/>
    </source>
</evidence>
<keyword evidence="7" id="KW-0863">Zinc-finger</keyword>
<dbReference type="PROSITE" id="PS50158">
    <property type="entry name" value="ZF_CCHC"/>
    <property type="match status" value="1"/>
</dbReference>
<dbReference type="EMBL" id="BQNB010011760">
    <property type="protein sequence ID" value="GJS94807.1"/>
    <property type="molecule type" value="Genomic_DNA"/>
</dbReference>
<organism evidence="10 11">
    <name type="scientific">Tanacetum coccineum</name>
    <dbReference type="NCBI Taxonomy" id="301880"/>
    <lineage>
        <taxon>Eukaryota</taxon>
        <taxon>Viridiplantae</taxon>
        <taxon>Streptophyta</taxon>
        <taxon>Embryophyta</taxon>
        <taxon>Tracheophyta</taxon>
        <taxon>Spermatophyta</taxon>
        <taxon>Magnoliopsida</taxon>
        <taxon>eudicotyledons</taxon>
        <taxon>Gunneridae</taxon>
        <taxon>Pentapetalae</taxon>
        <taxon>asterids</taxon>
        <taxon>campanulids</taxon>
        <taxon>Asterales</taxon>
        <taxon>Asteraceae</taxon>
        <taxon>Asteroideae</taxon>
        <taxon>Anthemideae</taxon>
        <taxon>Anthemidinae</taxon>
        <taxon>Tanacetum</taxon>
    </lineage>
</organism>
<evidence type="ECO:0000259" key="9">
    <source>
        <dbReference type="PROSITE" id="PS50158"/>
    </source>
</evidence>
<keyword evidence="6 10" id="KW-0695">RNA-directed DNA polymerase</keyword>
<comment type="caution">
    <text evidence="10">The sequence shown here is derived from an EMBL/GenBank/DDBJ whole genome shotgun (WGS) entry which is preliminary data.</text>
</comment>
<dbReference type="Gene3D" id="1.10.340.70">
    <property type="match status" value="1"/>
</dbReference>
<keyword evidence="11" id="KW-1185">Reference proteome</keyword>
<dbReference type="InterPro" id="IPR041373">
    <property type="entry name" value="RT_RNaseH"/>
</dbReference>
<evidence type="ECO:0000313" key="10">
    <source>
        <dbReference type="EMBL" id="GJS94807.1"/>
    </source>
</evidence>
<proteinExistence type="predicted"/>
<keyword evidence="2" id="KW-0548">Nucleotidyltransferase</keyword>
<evidence type="ECO:0000256" key="7">
    <source>
        <dbReference type="PROSITE-ProRule" id="PRU00047"/>
    </source>
</evidence>
<dbReference type="SUPFAM" id="SSF57756">
    <property type="entry name" value="Retrovirus zinc finger-like domains"/>
    <property type="match status" value="1"/>
</dbReference>
<dbReference type="Pfam" id="PF03732">
    <property type="entry name" value="Retrotrans_gag"/>
    <property type="match status" value="1"/>
</dbReference>
<feature type="domain" description="CCHC-type" evidence="9">
    <location>
        <begin position="682"/>
        <end position="697"/>
    </location>
</feature>
<sequence>MRQRRWLELLSDYDCDICYHLGKANVVADALKKVIAYASRQLKIHEKNYMTHDLELGAIVFALKIWRHYLYGTKCTVFTDHKSLQNILNQKELNMRQRCWLELLSDYDCEIRYHPEKANVVVDALSMKEREPPLRVRALVMTIGLNLPKQILDALTEARKPENIKNEDVGGMLVENSKDPEKFRTEKLEPRADGTLCFNGRSWLPCYGDLRTVIMHKSHKSKYSIHPGFNKMYQDMKKLYLWPNKKANIATYVSKCLTCAKLCQGTLRSRDREVKRLKQSRIPLVKVRWNSKRGPEFTWECEDQLRKKYPHLFIKTAPASGYVANEFCGEKGFGFIKKLRWVELVNLGLKMVELVKLGLKLVKLVVEHVNLDVFDPCRIFGYALVDHTLDMNGDDSHTSGTGARRPVQVARECTYLDFLKCQPLNFKGTEGVVGLTQWFEKMESVYSISNCTVACQVKFATCTLQGNALTWWNSHVKTTTPEAAHAMPWRTLKKMMTDKYCLRGEIKKLEFEMWNLKVKGTDVVTYSQRFQELALMCDRMFPEEIDKVEKYVGGLPDMIHGSVMATKPKTMQDAIEFATELMDKKINTWAERQADNKRKSDDTARNNQNQQPNKRQNNGRAYATGNGDRRPYGGPKPLCPKCNYHHDGPCAPKCHKCNRFGHVSRDYRSPPNVNTGANQRACFKCGAQGHLKKDCPKWKNNNNQGNQVGNDKVQAKVYAVGMQGQTQTTMSSRGIEQLTVKNATHYKDRAYSTSRHGSEYFIQRSILRVRVSPVLRVREEGDIPKTIFRTRLRSLNSKSCLLVWTNEPAVILKLLKKENCMPSSPSVNSDFRSIIPRYRDGLSRSIEGFSKIAKTMTKLTRKWNANVVADALSKKEREPLRVRALVMTIGLDLPKQILKAQTEA</sequence>
<keyword evidence="1" id="KW-0808">Transferase</keyword>
<keyword evidence="3" id="KW-0540">Nuclease</keyword>